<dbReference type="GO" id="GO:0045259">
    <property type="term" value="C:proton-transporting ATP synthase complex"/>
    <property type="evidence" value="ECO:0007669"/>
    <property type="project" value="InterPro"/>
</dbReference>
<dbReference type="EMBL" id="BKCJ011517345">
    <property type="protein sequence ID" value="GFD39495.1"/>
    <property type="molecule type" value="Genomic_DNA"/>
</dbReference>
<dbReference type="PANTHER" id="PTHR48082:SF2">
    <property type="entry name" value="ATP SYNTHASE SUBUNIT ALPHA, MITOCHONDRIAL"/>
    <property type="match status" value="1"/>
</dbReference>
<protein>
    <submittedName>
        <fullName evidence="2">ATP synthase F1 subunit 1, mitochondrial</fullName>
    </submittedName>
</protein>
<feature type="non-terminal residue" evidence="2">
    <location>
        <position position="1"/>
    </location>
</feature>
<feature type="domain" description="ATP synthase alpha subunit C-terminal" evidence="1">
    <location>
        <begin position="1"/>
        <end position="83"/>
    </location>
</feature>
<name>A0A699VVB2_TANCI</name>
<dbReference type="InterPro" id="IPR038376">
    <property type="entry name" value="ATP_synth_asu_C_sf"/>
</dbReference>
<comment type="caution">
    <text evidence="2">The sequence shown here is derived from an EMBL/GenBank/DDBJ whole genome shotgun (WGS) entry which is preliminary data.</text>
</comment>
<reference evidence="2" key="1">
    <citation type="journal article" date="2019" name="Sci. Rep.">
        <title>Draft genome of Tanacetum cinerariifolium, the natural source of mosquito coil.</title>
        <authorList>
            <person name="Yamashiro T."/>
            <person name="Shiraishi A."/>
            <person name="Satake H."/>
            <person name="Nakayama K."/>
        </authorList>
    </citation>
    <scope>NUCLEOTIDE SEQUENCE</scope>
</reference>
<dbReference type="GO" id="GO:0043531">
    <property type="term" value="F:ADP binding"/>
    <property type="evidence" value="ECO:0007669"/>
    <property type="project" value="TreeGrafter"/>
</dbReference>
<dbReference type="Gene3D" id="1.20.150.20">
    <property type="entry name" value="ATP synthase alpha/beta chain, C-terminal domain"/>
    <property type="match status" value="1"/>
</dbReference>
<dbReference type="InterPro" id="IPR000793">
    <property type="entry name" value="ATP_synth_asu_C"/>
</dbReference>
<dbReference type="PANTHER" id="PTHR48082">
    <property type="entry name" value="ATP SYNTHASE SUBUNIT ALPHA, MITOCHONDRIAL"/>
    <property type="match status" value="1"/>
</dbReference>
<accession>A0A699VVB2</accession>
<proteinExistence type="predicted"/>
<dbReference type="AlphaFoldDB" id="A0A699VVB2"/>
<dbReference type="GO" id="GO:0005524">
    <property type="term" value="F:ATP binding"/>
    <property type="evidence" value="ECO:0007669"/>
    <property type="project" value="TreeGrafter"/>
</dbReference>
<evidence type="ECO:0000313" key="2">
    <source>
        <dbReference type="EMBL" id="GFD39495.1"/>
    </source>
</evidence>
<organism evidence="2">
    <name type="scientific">Tanacetum cinerariifolium</name>
    <name type="common">Dalmatian daisy</name>
    <name type="synonym">Chrysanthemum cinerariifolium</name>
    <dbReference type="NCBI Taxonomy" id="118510"/>
    <lineage>
        <taxon>Eukaryota</taxon>
        <taxon>Viridiplantae</taxon>
        <taxon>Streptophyta</taxon>
        <taxon>Embryophyta</taxon>
        <taxon>Tracheophyta</taxon>
        <taxon>Spermatophyta</taxon>
        <taxon>Magnoliopsida</taxon>
        <taxon>eudicotyledons</taxon>
        <taxon>Gunneridae</taxon>
        <taxon>Pentapetalae</taxon>
        <taxon>asterids</taxon>
        <taxon>campanulids</taxon>
        <taxon>Asterales</taxon>
        <taxon>Asteraceae</taxon>
        <taxon>Asteroideae</taxon>
        <taxon>Anthemideae</taxon>
        <taxon>Anthemidinae</taxon>
        <taxon>Tanacetum</taxon>
    </lineage>
</organism>
<dbReference type="Pfam" id="PF00306">
    <property type="entry name" value="ATP-synt_ab_C"/>
    <property type="match status" value="1"/>
</dbReference>
<dbReference type="InterPro" id="IPR005294">
    <property type="entry name" value="ATP_synth_F1_asu"/>
</dbReference>
<dbReference type="SUPFAM" id="SSF47917">
    <property type="entry name" value="C-terminal domain of alpha and beta subunits of F1 ATP synthase"/>
    <property type="match status" value="1"/>
</dbReference>
<dbReference type="CDD" id="cd18113">
    <property type="entry name" value="ATP-synt_F1_alpha_C"/>
    <property type="match status" value="1"/>
</dbReference>
<sequence length="90" mass="9934">RGRRNLEILKQPQFSPVKVEDQVAIIYAATNGLLDTVPVNRVREFEKEFTQTLNARHPDVLKSLKAGKLDDAVTGALRQTAKDVAASYAA</sequence>
<dbReference type="GO" id="GO:0046933">
    <property type="term" value="F:proton-transporting ATP synthase activity, rotational mechanism"/>
    <property type="evidence" value="ECO:0007669"/>
    <property type="project" value="InterPro"/>
</dbReference>
<gene>
    <name evidence="2" type="ORF">Tci_911464</name>
</gene>
<evidence type="ECO:0000259" key="1">
    <source>
        <dbReference type="Pfam" id="PF00306"/>
    </source>
</evidence>